<proteinExistence type="predicted"/>
<feature type="region of interest" description="Disordered" evidence="1">
    <location>
        <begin position="283"/>
        <end position="304"/>
    </location>
</feature>
<dbReference type="Proteomes" id="UP001153069">
    <property type="component" value="Unassembled WGS sequence"/>
</dbReference>
<dbReference type="EMBL" id="CAICTM010000006">
    <property type="protein sequence ID" value="CAB9496511.1"/>
    <property type="molecule type" value="Genomic_DNA"/>
</dbReference>
<dbReference type="OrthoDB" id="10071381at2759"/>
<gene>
    <name evidence="2" type="ORF">SEMRO_6_G004820.1</name>
</gene>
<evidence type="ECO:0000256" key="1">
    <source>
        <dbReference type="SAM" id="MobiDB-lite"/>
    </source>
</evidence>
<comment type="caution">
    <text evidence="2">The sequence shown here is derived from an EMBL/GenBank/DDBJ whole genome shotgun (WGS) entry which is preliminary data.</text>
</comment>
<evidence type="ECO:0000313" key="3">
    <source>
        <dbReference type="Proteomes" id="UP001153069"/>
    </source>
</evidence>
<feature type="compositionally biased region" description="Basic and acidic residues" evidence="1">
    <location>
        <begin position="124"/>
        <end position="133"/>
    </location>
</feature>
<protein>
    <submittedName>
        <fullName evidence="2">Doublestrandbreak repair protein rad21</fullName>
    </submittedName>
</protein>
<accession>A0A9N8H0T0</accession>
<feature type="region of interest" description="Disordered" evidence="1">
    <location>
        <begin position="1"/>
        <end position="145"/>
    </location>
</feature>
<feature type="compositionally biased region" description="Basic residues" evidence="1">
    <location>
        <begin position="1"/>
        <end position="12"/>
    </location>
</feature>
<sequence>MDMNSGKRRSRRLQSLSPEVVPPSSTRPSKRRKVKASETAKDKAKGSKTDRPKASKRDKAEASKTDRPKVSKREKAEASKQNEKKAPKPVKKKPTPPKKINKSIVSVTIKKEEEEALVTTPPDEPTRASQPEKPKKKRTRQEPYELRRNRRKIVIDNDSMNLEAEHIRNMLRDTGDITLQNVAHPADWNPQEQDVASHFSGSATLSAMAQGTEGMRPTSANGRTLEFGEGEDDHLLRDTLPFGDLLIRPSLGDDGQLAPELLQLWHNNLAHVEGKPSPYPKLTAAPAVQPGAPPANGPSVQAESDPLPTIEGLCDTQNMDDLKSLPPIRLQPASIVAPTSRPHRGSMVEGEEPAPIRIVSMHQVLRMDFGSSDEEYEADDHYRGAYVPQRPAPKLFEYDTIVRYFQEQTYRLPTYTTSTQTSLGH</sequence>
<feature type="compositionally biased region" description="Polar residues" evidence="1">
    <location>
        <begin position="13"/>
        <end position="27"/>
    </location>
</feature>
<dbReference type="AlphaFoldDB" id="A0A9N8H0T0"/>
<reference evidence="2" key="1">
    <citation type="submission" date="2020-06" db="EMBL/GenBank/DDBJ databases">
        <authorList>
            <consortium name="Plant Systems Biology data submission"/>
        </authorList>
    </citation>
    <scope>NUCLEOTIDE SEQUENCE</scope>
    <source>
        <strain evidence="2">D6</strain>
    </source>
</reference>
<evidence type="ECO:0000313" key="2">
    <source>
        <dbReference type="EMBL" id="CAB9496511.1"/>
    </source>
</evidence>
<feature type="compositionally biased region" description="Basic residues" evidence="1">
    <location>
        <begin position="87"/>
        <end position="101"/>
    </location>
</feature>
<feature type="compositionally biased region" description="Basic and acidic residues" evidence="1">
    <location>
        <begin position="35"/>
        <end position="86"/>
    </location>
</feature>
<name>A0A9N8H0T0_9STRA</name>
<organism evidence="2 3">
    <name type="scientific">Seminavis robusta</name>
    <dbReference type="NCBI Taxonomy" id="568900"/>
    <lineage>
        <taxon>Eukaryota</taxon>
        <taxon>Sar</taxon>
        <taxon>Stramenopiles</taxon>
        <taxon>Ochrophyta</taxon>
        <taxon>Bacillariophyta</taxon>
        <taxon>Bacillariophyceae</taxon>
        <taxon>Bacillariophycidae</taxon>
        <taxon>Naviculales</taxon>
        <taxon>Naviculaceae</taxon>
        <taxon>Seminavis</taxon>
    </lineage>
</organism>
<keyword evidence="3" id="KW-1185">Reference proteome</keyword>